<dbReference type="RefSeq" id="WP_185678196.1">
    <property type="nucleotide sequence ID" value="NZ_JACLAX010000003.1"/>
</dbReference>
<dbReference type="Proteomes" id="UP000551327">
    <property type="component" value="Unassembled WGS sequence"/>
</dbReference>
<gene>
    <name evidence="2" type="ORF">H7F53_03985</name>
</gene>
<organism evidence="2 3">
    <name type="scientific">Novosphingobium piscinae</name>
    <dbReference type="NCBI Taxonomy" id="1507448"/>
    <lineage>
        <taxon>Bacteria</taxon>
        <taxon>Pseudomonadati</taxon>
        <taxon>Pseudomonadota</taxon>
        <taxon>Alphaproteobacteria</taxon>
        <taxon>Sphingomonadales</taxon>
        <taxon>Sphingomonadaceae</taxon>
        <taxon>Novosphingobium</taxon>
    </lineage>
</organism>
<evidence type="ECO:0000256" key="1">
    <source>
        <dbReference type="SAM" id="Phobius"/>
    </source>
</evidence>
<keyword evidence="1" id="KW-1133">Transmembrane helix</keyword>
<comment type="caution">
    <text evidence="2">The sequence shown here is derived from an EMBL/GenBank/DDBJ whole genome shotgun (WGS) entry which is preliminary data.</text>
</comment>
<feature type="transmembrane region" description="Helical" evidence="1">
    <location>
        <begin position="12"/>
        <end position="32"/>
    </location>
</feature>
<reference evidence="2 3" key="1">
    <citation type="submission" date="2020-08" db="EMBL/GenBank/DDBJ databases">
        <title>The genome sequence of type strain Novosphingobium piscinae KCTC 42194.</title>
        <authorList>
            <person name="Liu Y."/>
        </authorList>
    </citation>
    <scope>NUCLEOTIDE SEQUENCE [LARGE SCALE GENOMIC DNA]</scope>
    <source>
        <strain evidence="2 3">KCTC 42194</strain>
    </source>
</reference>
<keyword evidence="3" id="KW-1185">Reference proteome</keyword>
<evidence type="ECO:0008006" key="4">
    <source>
        <dbReference type="Google" id="ProtNLM"/>
    </source>
</evidence>
<proteinExistence type="predicted"/>
<dbReference type="EMBL" id="JACLAX010000003">
    <property type="protein sequence ID" value="MBC2668302.1"/>
    <property type="molecule type" value="Genomic_DNA"/>
</dbReference>
<protein>
    <recommendedName>
        <fullName evidence="4">VanZ-like domain-containing protein</fullName>
    </recommendedName>
</protein>
<sequence>MTPAATRFELPARLLFWAALAFAVVMACLPHPPQVPTDRLGDKVNHILAFATLAALAAIGWPRAPRWRTVERLSFLGAVIEVVQSIPALQRDCDIRDWIADTAAILVVTGLAALFARRGGGARPQ</sequence>
<evidence type="ECO:0000313" key="3">
    <source>
        <dbReference type="Proteomes" id="UP000551327"/>
    </source>
</evidence>
<dbReference type="AlphaFoldDB" id="A0A7X1FXR7"/>
<keyword evidence="1" id="KW-0472">Membrane</keyword>
<feature type="transmembrane region" description="Helical" evidence="1">
    <location>
        <begin position="44"/>
        <end position="61"/>
    </location>
</feature>
<dbReference type="PROSITE" id="PS51257">
    <property type="entry name" value="PROKAR_LIPOPROTEIN"/>
    <property type="match status" value="1"/>
</dbReference>
<name>A0A7X1FXR7_9SPHN</name>
<keyword evidence="1" id="KW-0812">Transmembrane</keyword>
<evidence type="ECO:0000313" key="2">
    <source>
        <dbReference type="EMBL" id="MBC2668302.1"/>
    </source>
</evidence>
<accession>A0A7X1FXR7</accession>